<gene>
    <name evidence="11" type="ORF">DEA37_0007829</name>
</gene>
<dbReference type="SMART" id="SM00714">
    <property type="entry name" value="LITAF"/>
    <property type="match status" value="1"/>
</dbReference>
<evidence type="ECO:0000256" key="5">
    <source>
        <dbReference type="ARBA" id="ARBA00022723"/>
    </source>
</evidence>
<keyword evidence="8" id="KW-0812">Transmembrane</keyword>
<keyword evidence="6" id="KW-0862">Zinc</keyword>
<accession>A0A5J4NLX9</accession>
<evidence type="ECO:0000256" key="7">
    <source>
        <dbReference type="ARBA" id="ARBA00023136"/>
    </source>
</evidence>
<keyword evidence="7 8" id="KW-0472">Membrane</keyword>
<evidence type="ECO:0000256" key="1">
    <source>
        <dbReference type="ARBA" id="ARBA00004414"/>
    </source>
</evidence>
<keyword evidence="8" id="KW-1133">Transmembrane helix</keyword>
<keyword evidence="12" id="KW-1185">Reference proteome</keyword>
<comment type="caution">
    <text evidence="11">The sequence shown here is derived from an EMBL/GenBank/DDBJ whole genome shotgun (WGS) entry which is preliminary data.</text>
</comment>
<evidence type="ECO:0000256" key="6">
    <source>
        <dbReference type="ARBA" id="ARBA00022833"/>
    </source>
</evidence>
<dbReference type="GO" id="GO:0005765">
    <property type="term" value="C:lysosomal membrane"/>
    <property type="evidence" value="ECO:0007669"/>
    <property type="project" value="UniProtKB-SubCell"/>
</dbReference>
<dbReference type="EMBL" id="QNGE01001886">
    <property type="protein sequence ID" value="KAA3676635.1"/>
    <property type="molecule type" value="Genomic_DNA"/>
</dbReference>
<dbReference type="AlphaFoldDB" id="A0A5J4NLX9"/>
<keyword evidence="9" id="KW-0732">Signal</keyword>
<dbReference type="GO" id="GO:0008270">
    <property type="term" value="F:zinc ion binding"/>
    <property type="evidence" value="ECO:0007669"/>
    <property type="project" value="TreeGrafter"/>
</dbReference>
<dbReference type="InterPro" id="IPR006629">
    <property type="entry name" value="LITAF"/>
</dbReference>
<evidence type="ECO:0000256" key="8">
    <source>
        <dbReference type="SAM" id="Phobius"/>
    </source>
</evidence>
<dbReference type="PANTHER" id="PTHR23292:SF6">
    <property type="entry name" value="FI16602P1-RELATED"/>
    <property type="match status" value="1"/>
</dbReference>
<dbReference type="InterPro" id="IPR037519">
    <property type="entry name" value="LITAF_fam"/>
</dbReference>
<feature type="transmembrane region" description="Helical" evidence="8">
    <location>
        <begin position="151"/>
        <end position="175"/>
    </location>
</feature>
<dbReference type="Pfam" id="PF10601">
    <property type="entry name" value="zf-LITAF-like"/>
    <property type="match status" value="1"/>
</dbReference>
<evidence type="ECO:0000256" key="2">
    <source>
        <dbReference type="ARBA" id="ARBA00004481"/>
    </source>
</evidence>
<sequence>MQHSTCCLSFVGFLILDTYQLHLKVTPYIVYISHPPPFVAPPYSPPPYPQAAQGAPYPTAPGAAYSAAPYPPSGMQAPDGPPPHVGFAMPFQAQPTSYSTYPVPSTTVYIQQQPTAVPVTVVSFGRDPIMFSCPHCRHYGLTSVERKAGCLAWLLCAIICLFGFWFGCCLIPFCVDAVNDFEHRCSGCRHIVGHYSPM</sequence>
<comment type="similarity">
    <text evidence="4">Belongs to the CDIP1/LITAF family.</text>
</comment>
<evidence type="ECO:0000256" key="4">
    <source>
        <dbReference type="ARBA" id="ARBA00005975"/>
    </source>
</evidence>
<feature type="chain" id="PRO_5023903329" evidence="9">
    <location>
        <begin position="21"/>
        <end position="198"/>
    </location>
</feature>
<comment type="subcellular location">
    <subcellularLocation>
        <location evidence="2">Endosome membrane</location>
        <topology evidence="2">Peripheral membrane protein</topology>
    </subcellularLocation>
    <subcellularLocation>
        <location evidence="1">Late endosome membrane</location>
    </subcellularLocation>
    <subcellularLocation>
        <location evidence="3">Lysosome membrane</location>
        <topology evidence="3">Peripheral membrane protein</topology>
        <orientation evidence="3">Cytoplasmic side</orientation>
    </subcellularLocation>
</comment>
<evidence type="ECO:0000256" key="9">
    <source>
        <dbReference type="SAM" id="SignalP"/>
    </source>
</evidence>
<name>A0A5J4NLX9_9TREM</name>
<feature type="domain" description="LITAF" evidence="10">
    <location>
        <begin position="113"/>
        <end position="197"/>
    </location>
</feature>
<dbReference type="Proteomes" id="UP000324629">
    <property type="component" value="Unassembled WGS sequence"/>
</dbReference>
<feature type="signal peptide" evidence="9">
    <location>
        <begin position="1"/>
        <end position="20"/>
    </location>
</feature>
<evidence type="ECO:0000256" key="3">
    <source>
        <dbReference type="ARBA" id="ARBA00004630"/>
    </source>
</evidence>
<dbReference type="PANTHER" id="PTHR23292">
    <property type="entry name" value="LIPOPOLYSACCHARIDE-INDUCED TUMOR NECROSIS FACTOR-ALPHA FACTOR"/>
    <property type="match status" value="1"/>
</dbReference>
<evidence type="ECO:0000313" key="11">
    <source>
        <dbReference type="EMBL" id="KAA3676635.1"/>
    </source>
</evidence>
<keyword evidence="5" id="KW-0479">Metal-binding</keyword>
<dbReference type="PROSITE" id="PS51837">
    <property type="entry name" value="LITAF"/>
    <property type="match status" value="1"/>
</dbReference>
<protein>
    <submittedName>
        <fullName evidence="11">Lipopolysaccharide-induced tumor necrosis factor-alpha factor</fullName>
    </submittedName>
</protein>
<dbReference type="GO" id="GO:0031902">
    <property type="term" value="C:late endosome membrane"/>
    <property type="evidence" value="ECO:0007669"/>
    <property type="project" value="UniProtKB-SubCell"/>
</dbReference>
<organism evidence="11 12">
    <name type="scientific">Paragonimus westermani</name>
    <dbReference type="NCBI Taxonomy" id="34504"/>
    <lineage>
        <taxon>Eukaryota</taxon>
        <taxon>Metazoa</taxon>
        <taxon>Spiralia</taxon>
        <taxon>Lophotrochozoa</taxon>
        <taxon>Platyhelminthes</taxon>
        <taxon>Trematoda</taxon>
        <taxon>Digenea</taxon>
        <taxon>Plagiorchiida</taxon>
        <taxon>Troglotremata</taxon>
        <taxon>Troglotrematidae</taxon>
        <taxon>Paragonimus</taxon>
    </lineage>
</organism>
<evidence type="ECO:0000259" key="10">
    <source>
        <dbReference type="PROSITE" id="PS51837"/>
    </source>
</evidence>
<proteinExistence type="inferred from homology"/>
<evidence type="ECO:0000313" key="12">
    <source>
        <dbReference type="Proteomes" id="UP000324629"/>
    </source>
</evidence>
<reference evidence="11 12" key="1">
    <citation type="journal article" date="2019" name="Gigascience">
        <title>Whole-genome sequence of the oriental lung fluke Paragonimus westermani.</title>
        <authorList>
            <person name="Oey H."/>
            <person name="Zakrzewski M."/>
            <person name="Narain K."/>
            <person name="Devi K.R."/>
            <person name="Agatsuma T."/>
            <person name="Nawaratna S."/>
            <person name="Gobert G.N."/>
            <person name="Jones M.K."/>
            <person name="Ragan M.A."/>
            <person name="McManus D.P."/>
            <person name="Krause L."/>
        </authorList>
    </citation>
    <scope>NUCLEOTIDE SEQUENCE [LARGE SCALE GENOMIC DNA]</scope>
    <source>
        <strain evidence="11 12">IND2009</strain>
    </source>
</reference>